<keyword evidence="1" id="KW-0472">Membrane</keyword>
<protein>
    <submittedName>
        <fullName evidence="2">Uncharacterized protein</fullName>
    </submittedName>
</protein>
<dbReference type="STRING" id="104102.AtDm6_3096"/>
<name>A0A094YHE3_9PROT</name>
<feature type="transmembrane region" description="Helical" evidence="1">
    <location>
        <begin position="20"/>
        <end position="40"/>
    </location>
</feature>
<evidence type="ECO:0000313" key="3">
    <source>
        <dbReference type="Proteomes" id="UP000029448"/>
    </source>
</evidence>
<keyword evidence="1" id="KW-0812">Transmembrane</keyword>
<comment type="caution">
    <text evidence="2">The sequence shown here is derived from an EMBL/GenBank/DDBJ whole genome shotgun (WGS) entry which is preliminary data.</text>
</comment>
<dbReference type="EMBL" id="JOKM01000102">
    <property type="protein sequence ID" value="KGB21460.1"/>
    <property type="molecule type" value="Genomic_DNA"/>
</dbReference>
<keyword evidence="1" id="KW-1133">Transmembrane helix</keyword>
<dbReference type="RefSeq" id="WP_052051509.1">
    <property type="nucleotide sequence ID" value="NZ_JAUYUW010000001.1"/>
</dbReference>
<keyword evidence="3" id="KW-1185">Reference proteome</keyword>
<dbReference type="GeneID" id="89479961"/>
<dbReference type="PATRIC" id="fig|104102.7.peg.3058"/>
<gene>
    <name evidence="2" type="ORF">AtDm6_3096</name>
</gene>
<dbReference type="AlphaFoldDB" id="A0A094YHE3"/>
<dbReference type="Proteomes" id="UP000029448">
    <property type="component" value="Unassembled WGS sequence"/>
</dbReference>
<evidence type="ECO:0000313" key="2">
    <source>
        <dbReference type="EMBL" id="KGB21460.1"/>
    </source>
</evidence>
<reference evidence="2 3" key="1">
    <citation type="submission" date="2014-06" db="EMBL/GenBank/DDBJ databases">
        <title>Functional and comparative genomic analyses of the Drosophila gut microbiota identify candidate symbiosis factors.</title>
        <authorList>
            <person name="Newell P.D."/>
            <person name="Chaston J.M."/>
            <person name="Douglas A.E."/>
        </authorList>
    </citation>
    <scope>NUCLEOTIDE SEQUENCE [LARGE SCALE GENOMIC DNA]</scope>
    <source>
        <strain evidence="2 3">DmCS_006</strain>
    </source>
</reference>
<accession>A0A094YHE3</accession>
<proteinExistence type="predicted"/>
<evidence type="ECO:0000256" key="1">
    <source>
        <dbReference type="SAM" id="Phobius"/>
    </source>
</evidence>
<organism evidence="2 3">
    <name type="scientific">Acetobacter tropicalis</name>
    <dbReference type="NCBI Taxonomy" id="104102"/>
    <lineage>
        <taxon>Bacteria</taxon>
        <taxon>Pseudomonadati</taxon>
        <taxon>Pseudomonadota</taxon>
        <taxon>Alphaproteobacteria</taxon>
        <taxon>Acetobacterales</taxon>
        <taxon>Acetobacteraceae</taxon>
        <taxon>Acetobacter</taxon>
    </lineage>
</organism>
<sequence length="79" mass="8442">MDWQSLLASVLPMLPAQYAGDLVTVGTFLVALCALLARFWPRPAEGSRWLKLYELVNSVAQNKGHAANADDAAGKPTSG</sequence>